<dbReference type="Proteomes" id="UP001164929">
    <property type="component" value="Chromosome 5"/>
</dbReference>
<reference evidence="1" key="1">
    <citation type="journal article" date="2023" name="Mol. Ecol. Resour.">
        <title>Chromosome-level genome assembly of a triploid poplar Populus alba 'Berolinensis'.</title>
        <authorList>
            <person name="Chen S."/>
            <person name="Yu Y."/>
            <person name="Wang X."/>
            <person name="Wang S."/>
            <person name="Zhang T."/>
            <person name="Zhou Y."/>
            <person name="He R."/>
            <person name="Meng N."/>
            <person name="Wang Y."/>
            <person name="Liu W."/>
            <person name="Liu Z."/>
            <person name="Liu J."/>
            <person name="Guo Q."/>
            <person name="Huang H."/>
            <person name="Sederoff R.R."/>
            <person name="Wang G."/>
            <person name="Qu G."/>
            <person name="Chen S."/>
        </authorList>
    </citation>
    <scope>NUCLEOTIDE SEQUENCE</scope>
    <source>
        <strain evidence="1">SC-2020</strain>
    </source>
</reference>
<accession>A0AAD6W4A6</accession>
<protein>
    <submittedName>
        <fullName evidence="1">Uncharacterized protein</fullName>
    </submittedName>
</protein>
<keyword evidence="2" id="KW-1185">Reference proteome</keyword>
<proteinExistence type="predicted"/>
<dbReference type="EMBL" id="JAQIZT010000005">
    <property type="protein sequence ID" value="KAJ6998670.1"/>
    <property type="molecule type" value="Genomic_DNA"/>
</dbReference>
<organism evidence="1 2">
    <name type="scientific">Populus alba x Populus x berolinensis</name>
    <dbReference type="NCBI Taxonomy" id="444605"/>
    <lineage>
        <taxon>Eukaryota</taxon>
        <taxon>Viridiplantae</taxon>
        <taxon>Streptophyta</taxon>
        <taxon>Embryophyta</taxon>
        <taxon>Tracheophyta</taxon>
        <taxon>Spermatophyta</taxon>
        <taxon>Magnoliopsida</taxon>
        <taxon>eudicotyledons</taxon>
        <taxon>Gunneridae</taxon>
        <taxon>Pentapetalae</taxon>
        <taxon>rosids</taxon>
        <taxon>fabids</taxon>
        <taxon>Malpighiales</taxon>
        <taxon>Salicaceae</taxon>
        <taxon>Saliceae</taxon>
        <taxon>Populus</taxon>
    </lineage>
</organism>
<sequence length="37" mass="4072">MGESMTGLLALDFSSNKGERAGRHSRRSLMIMHPLAL</sequence>
<evidence type="ECO:0000313" key="2">
    <source>
        <dbReference type="Proteomes" id="UP001164929"/>
    </source>
</evidence>
<dbReference type="AlphaFoldDB" id="A0AAD6W4A6"/>
<comment type="caution">
    <text evidence="1">The sequence shown here is derived from an EMBL/GenBank/DDBJ whole genome shotgun (WGS) entry which is preliminary data.</text>
</comment>
<name>A0AAD6W4A6_9ROSI</name>
<evidence type="ECO:0000313" key="1">
    <source>
        <dbReference type="EMBL" id="KAJ6998670.1"/>
    </source>
</evidence>
<gene>
    <name evidence="1" type="ORF">NC653_014746</name>
</gene>